<accession>L1J5C3</accession>
<name>L1J5C3_GUITC</name>
<protein>
    <submittedName>
        <fullName evidence="2 3">Uncharacterized protein</fullName>
    </submittedName>
</protein>
<gene>
    <name evidence="2" type="ORF">GUITHDRAFT_110198</name>
</gene>
<dbReference type="GeneID" id="17300514"/>
<dbReference type="HOGENOM" id="CLU_1237055_0_0_1"/>
<organism evidence="2">
    <name type="scientific">Guillardia theta (strain CCMP2712)</name>
    <name type="common">Cryptophyte</name>
    <dbReference type="NCBI Taxonomy" id="905079"/>
    <lineage>
        <taxon>Eukaryota</taxon>
        <taxon>Cryptophyceae</taxon>
        <taxon>Pyrenomonadales</taxon>
        <taxon>Geminigeraceae</taxon>
        <taxon>Guillardia</taxon>
    </lineage>
</organism>
<dbReference type="EMBL" id="JH993008">
    <property type="protein sequence ID" value="EKX43743.1"/>
    <property type="molecule type" value="Genomic_DNA"/>
</dbReference>
<evidence type="ECO:0000313" key="3">
    <source>
        <dbReference type="EnsemblProtists" id="EKX43743"/>
    </source>
</evidence>
<keyword evidence="4" id="KW-1185">Reference proteome</keyword>
<evidence type="ECO:0000313" key="4">
    <source>
        <dbReference type="Proteomes" id="UP000011087"/>
    </source>
</evidence>
<dbReference type="KEGG" id="gtt:GUITHDRAFT_110198"/>
<reference evidence="4" key="2">
    <citation type="submission" date="2012-11" db="EMBL/GenBank/DDBJ databases">
        <authorList>
            <person name="Kuo A."/>
            <person name="Curtis B.A."/>
            <person name="Tanifuji G."/>
            <person name="Burki F."/>
            <person name="Gruber A."/>
            <person name="Irimia M."/>
            <person name="Maruyama S."/>
            <person name="Arias M.C."/>
            <person name="Ball S.G."/>
            <person name="Gile G.H."/>
            <person name="Hirakawa Y."/>
            <person name="Hopkins J.F."/>
            <person name="Rensing S.A."/>
            <person name="Schmutz J."/>
            <person name="Symeonidi A."/>
            <person name="Elias M."/>
            <person name="Eveleigh R.J."/>
            <person name="Herman E.K."/>
            <person name="Klute M.J."/>
            <person name="Nakayama T."/>
            <person name="Obornik M."/>
            <person name="Reyes-Prieto A."/>
            <person name="Armbrust E.V."/>
            <person name="Aves S.J."/>
            <person name="Beiko R.G."/>
            <person name="Coutinho P."/>
            <person name="Dacks J.B."/>
            <person name="Durnford D.G."/>
            <person name="Fast N.M."/>
            <person name="Green B.R."/>
            <person name="Grisdale C."/>
            <person name="Hempe F."/>
            <person name="Henrissat B."/>
            <person name="Hoppner M.P."/>
            <person name="Ishida K.-I."/>
            <person name="Kim E."/>
            <person name="Koreny L."/>
            <person name="Kroth P.G."/>
            <person name="Liu Y."/>
            <person name="Malik S.-B."/>
            <person name="Maier U.G."/>
            <person name="McRose D."/>
            <person name="Mock T."/>
            <person name="Neilson J.A."/>
            <person name="Onodera N.T."/>
            <person name="Poole A.M."/>
            <person name="Pritham E.J."/>
            <person name="Richards T.A."/>
            <person name="Rocap G."/>
            <person name="Roy S.W."/>
            <person name="Sarai C."/>
            <person name="Schaack S."/>
            <person name="Shirato S."/>
            <person name="Slamovits C.H."/>
            <person name="Spencer D.F."/>
            <person name="Suzuki S."/>
            <person name="Worden A.Z."/>
            <person name="Zauner S."/>
            <person name="Barry K."/>
            <person name="Bell C."/>
            <person name="Bharti A.K."/>
            <person name="Crow J.A."/>
            <person name="Grimwood J."/>
            <person name="Kramer R."/>
            <person name="Lindquist E."/>
            <person name="Lucas S."/>
            <person name="Salamov A."/>
            <person name="McFadden G.I."/>
            <person name="Lane C.E."/>
            <person name="Keeling P.J."/>
            <person name="Gray M.W."/>
            <person name="Grigoriev I.V."/>
            <person name="Archibald J.M."/>
        </authorList>
    </citation>
    <scope>NUCLEOTIDE SEQUENCE</scope>
    <source>
        <strain evidence="4">CCMP2712</strain>
    </source>
</reference>
<feature type="region of interest" description="Disordered" evidence="1">
    <location>
        <begin position="1"/>
        <end position="37"/>
    </location>
</feature>
<reference evidence="2 4" key="1">
    <citation type="journal article" date="2012" name="Nature">
        <title>Algal genomes reveal evolutionary mosaicism and the fate of nucleomorphs.</title>
        <authorList>
            <consortium name="DOE Joint Genome Institute"/>
            <person name="Curtis B.A."/>
            <person name="Tanifuji G."/>
            <person name="Burki F."/>
            <person name="Gruber A."/>
            <person name="Irimia M."/>
            <person name="Maruyama S."/>
            <person name="Arias M.C."/>
            <person name="Ball S.G."/>
            <person name="Gile G.H."/>
            <person name="Hirakawa Y."/>
            <person name="Hopkins J.F."/>
            <person name="Kuo A."/>
            <person name="Rensing S.A."/>
            <person name="Schmutz J."/>
            <person name="Symeonidi A."/>
            <person name="Elias M."/>
            <person name="Eveleigh R.J."/>
            <person name="Herman E.K."/>
            <person name="Klute M.J."/>
            <person name="Nakayama T."/>
            <person name="Obornik M."/>
            <person name="Reyes-Prieto A."/>
            <person name="Armbrust E.V."/>
            <person name="Aves S.J."/>
            <person name="Beiko R.G."/>
            <person name="Coutinho P."/>
            <person name="Dacks J.B."/>
            <person name="Durnford D.G."/>
            <person name="Fast N.M."/>
            <person name="Green B.R."/>
            <person name="Grisdale C.J."/>
            <person name="Hempel F."/>
            <person name="Henrissat B."/>
            <person name="Hoppner M.P."/>
            <person name="Ishida K."/>
            <person name="Kim E."/>
            <person name="Koreny L."/>
            <person name="Kroth P.G."/>
            <person name="Liu Y."/>
            <person name="Malik S.B."/>
            <person name="Maier U.G."/>
            <person name="McRose D."/>
            <person name="Mock T."/>
            <person name="Neilson J.A."/>
            <person name="Onodera N.T."/>
            <person name="Poole A.M."/>
            <person name="Pritham E.J."/>
            <person name="Richards T.A."/>
            <person name="Rocap G."/>
            <person name="Roy S.W."/>
            <person name="Sarai C."/>
            <person name="Schaack S."/>
            <person name="Shirato S."/>
            <person name="Slamovits C.H."/>
            <person name="Spencer D.F."/>
            <person name="Suzuki S."/>
            <person name="Worden A.Z."/>
            <person name="Zauner S."/>
            <person name="Barry K."/>
            <person name="Bell C."/>
            <person name="Bharti A.K."/>
            <person name="Crow J.A."/>
            <person name="Grimwood J."/>
            <person name="Kramer R."/>
            <person name="Lindquist E."/>
            <person name="Lucas S."/>
            <person name="Salamov A."/>
            <person name="McFadden G.I."/>
            <person name="Lane C.E."/>
            <person name="Keeling P.J."/>
            <person name="Gray M.W."/>
            <person name="Grigoriev I.V."/>
            <person name="Archibald J.M."/>
        </authorList>
    </citation>
    <scope>NUCLEOTIDE SEQUENCE</scope>
    <source>
        <strain evidence="2 4">CCMP2712</strain>
    </source>
</reference>
<dbReference type="EnsemblProtists" id="EKX43743">
    <property type="protein sequence ID" value="EKX43743"/>
    <property type="gene ID" value="GUITHDRAFT_110198"/>
</dbReference>
<proteinExistence type="predicted"/>
<dbReference type="Proteomes" id="UP000011087">
    <property type="component" value="Unassembled WGS sequence"/>
</dbReference>
<sequence length="224" mass="24525">MQTISPCLKRKLPTPDEVRPGLIPAGPTFENDESSGRAKKLCAGPRVAFKEEAKVRCHSVDEEEDIPASRSDGDEWQEFVIRTKDHDGISRDAAVVWRLLLSVFNPCQGTLVDRLLELYYTNQVQLLLDAHARVLKMIESIHRTGKTGIVCASCILDGAALPVLNLIAKMILQTCATMLATNAGMINGLMVALDGSMINQNSCALMANSMTNMISLSSTQTKFF</sequence>
<dbReference type="PaxDb" id="55529-EKX43743"/>
<reference evidence="3" key="3">
    <citation type="submission" date="2016-03" db="UniProtKB">
        <authorList>
            <consortium name="EnsemblProtists"/>
        </authorList>
    </citation>
    <scope>IDENTIFICATION</scope>
</reference>
<dbReference type="RefSeq" id="XP_005830723.1">
    <property type="nucleotide sequence ID" value="XM_005830666.1"/>
</dbReference>
<evidence type="ECO:0000313" key="2">
    <source>
        <dbReference type="EMBL" id="EKX43743.1"/>
    </source>
</evidence>
<evidence type="ECO:0000256" key="1">
    <source>
        <dbReference type="SAM" id="MobiDB-lite"/>
    </source>
</evidence>
<dbReference type="AlphaFoldDB" id="L1J5C3"/>